<dbReference type="PRINTS" id="PR00038">
    <property type="entry name" value="HTHLUXR"/>
</dbReference>
<dbReference type="GO" id="GO:0000156">
    <property type="term" value="F:phosphorelay response regulator activity"/>
    <property type="evidence" value="ECO:0007669"/>
    <property type="project" value="TreeGrafter"/>
</dbReference>
<organism evidence="10">
    <name type="scientific">Odontella aurita</name>
    <dbReference type="NCBI Taxonomy" id="265563"/>
    <lineage>
        <taxon>Eukaryota</taxon>
        <taxon>Sar</taxon>
        <taxon>Stramenopiles</taxon>
        <taxon>Ochrophyta</taxon>
        <taxon>Bacillariophyta</taxon>
        <taxon>Mediophyceae</taxon>
        <taxon>Biddulphiophycidae</taxon>
        <taxon>Eupodiscales</taxon>
        <taxon>Odontellaceae</taxon>
        <taxon>Odontella</taxon>
    </lineage>
</organism>
<evidence type="ECO:0000256" key="6">
    <source>
        <dbReference type="PROSITE-ProRule" id="PRU00169"/>
    </source>
</evidence>
<dbReference type="GO" id="GO:0032993">
    <property type="term" value="C:protein-DNA complex"/>
    <property type="evidence" value="ECO:0007669"/>
    <property type="project" value="TreeGrafter"/>
</dbReference>
<protein>
    <recommendedName>
        <fullName evidence="11">Transcriptional regulator ycf27</fullName>
    </recommendedName>
</protein>
<keyword evidence="2" id="KW-0902">Two-component regulatory system</keyword>
<evidence type="ECO:0000313" key="10">
    <source>
        <dbReference type="EMBL" id="CAE2201550.1"/>
    </source>
</evidence>
<dbReference type="InterPro" id="IPR000792">
    <property type="entry name" value="Tscrpt_reg_LuxR_C"/>
</dbReference>
<dbReference type="InterPro" id="IPR016032">
    <property type="entry name" value="Sig_transdc_resp-reg_C-effctor"/>
</dbReference>
<reference evidence="10" key="1">
    <citation type="submission" date="2021-01" db="EMBL/GenBank/DDBJ databases">
        <authorList>
            <person name="Corre E."/>
            <person name="Pelletier E."/>
            <person name="Niang G."/>
            <person name="Scheremetjew M."/>
            <person name="Finn R."/>
            <person name="Kale V."/>
            <person name="Holt S."/>
            <person name="Cochrane G."/>
            <person name="Meng A."/>
            <person name="Brown T."/>
            <person name="Cohen L."/>
        </authorList>
    </citation>
    <scope>NUCLEOTIDE SEQUENCE</scope>
    <source>
        <strain evidence="10">Isolate 1302-5</strain>
    </source>
</reference>
<evidence type="ECO:0000256" key="4">
    <source>
        <dbReference type="ARBA" id="ARBA00023125"/>
    </source>
</evidence>
<dbReference type="Gene3D" id="3.40.50.2300">
    <property type="match status" value="1"/>
</dbReference>
<dbReference type="SUPFAM" id="SSF46894">
    <property type="entry name" value="C-terminal effector domain of the bipartite response regulators"/>
    <property type="match status" value="1"/>
</dbReference>
<dbReference type="PANTHER" id="PTHR48111:SF1">
    <property type="entry name" value="TWO-COMPONENT RESPONSE REGULATOR ORR33"/>
    <property type="match status" value="1"/>
</dbReference>
<dbReference type="PROSITE" id="PS50043">
    <property type="entry name" value="HTH_LUXR_2"/>
    <property type="match status" value="1"/>
</dbReference>
<dbReference type="Gene3D" id="1.10.10.10">
    <property type="entry name" value="Winged helix-like DNA-binding domain superfamily/Winged helix DNA-binding domain"/>
    <property type="match status" value="1"/>
</dbReference>
<dbReference type="InterPro" id="IPR011006">
    <property type="entry name" value="CheY-like_superfamily"/>
</dbReference>
<dbReference type="Pfam" id="PF00072">
    <property type="entry name" value="Response_reg"/>
    <property type="match status" value="1"/>
</dbReference>
<dbReference type="EMBL" id="HBKQ01001329">
    <property type="protein sequence ID" value="CAE2201550.1"/>
    <property type="molecule type" value="Transcribed_RNA"/>
</dbReference>
<keyword evidence="5" id="KW-0804">Transcription</keyword>
<dbReference type="PROSITE" id="PS50110">
    <property type="entry name" value="RESPONSE_REGULATORY"/>
    <property type="match status" value="1"/>
</dbReference>
<dbReference type="SMART" id="SM00421">
    <property type="entry name" value="HTH_LUXR"/>
    <property type="match status" value="1"/>
</dbReference>
<dbReference type="InterPro" id="IPR039420">
    <property type="entry name" value="WalR-like"/>
</dbReference>
<dbReference type="SMART" id="SM00448">
    <property type="entry name" value="REC"/>
    <property type="match status" value="1"/>
</dbReference>
<dbReference type="GO" id="GO:0005829">
    <property type="term" value="C:cytosol"/>
    <property type="evidence" value="ECO:0007669"/>
    <property type="project" value="TreeGrafter"/>
</dbReference>
<feature type="chain" id="PRO_5030962657" description="Transcriptional regulator ycf27" evidence="7">
    <location>
        <begin position="21"/>
        <end position="324"/>
    </location>
</feature>
<dbReference type="Pfam" id="PF00196">
    <property type="entry name" value="GerE"/>
    <property type="match status" value="1"/>
</dbReference>
<feature type="domain" description="HTH luxR-type" evidence="8">
    <location>
        <begin position="255"/>
        <end position="320"/>
    </location>
</feature>
<evidence type="ECO:0000259" key="8">
    <source>
        <dbReference type="PROSITE" id="PS50043"/>
    </source>
</evidence>
<gene>
    <name evidence="10" type="ORF">OAUR00152_LOCUS937</name>
</gene>
<keyword evidence="1 6" id="KW-0597">Phosphoprotein</keyword>
<evidence type="ECO:0000256" key="5">
    <source>
        <dbReference type="ARBA" id="ARBA00023163"/>
    </source>
</evidence>
<dbReference type="GO" id="GO:0000976">
    <property type="term" value="F:transcription cis-regulatory region binding"/>
    <property type="evidence" value="ECO:0007669"/>
    <property type="project" value="TreeGrafter"/>
</dbReference>
<dbReference type="InterPro" id="IPR001789">
    <property type="entry name" value="Sig_transdc_resp-reg_receiver"/>
</dbReference>
<evidence type="ECO:0000256" key="1">
    <source>
        <dbReference type="ARBA" id="ARBA00022553"/>
    </source>
</evidence>
<name>A0A7S4HJX8_9STRA</name>
<evidence type="ECO:0000256" key="3">
    <source>
        <dbReference type="ARBA" id="ARBA00023015"/>
    </source>
</evidence>
<dbReference type="AlphaFoldDB" id="A0A7S4HJX8"/>
<keyword evidence="7" id="KW-0732">Signal</keyword>
<dbReference type="CDD" id="cd06170">
    <property type="entry name" value="LuxR_C_like"/>
    <property type="match status" value="1"/>
</dbReference>
<dbReference type="GO" id="GO:0006355">
    <property type="term" value="P:regulation of DNA-templated transcription"/>
    <property type="evidence" value="ECO:0007669"/>
    <property type="project" value="InterPro"/>
</dbReference>
<evidence type="ECO:0000256" key="2">
    <source>
        <dbReference type="ARBA" id="ARBA00023012"/>
    </source>
</evidence>
<dbReference type="InterPro" id="IPR036388">
    <property type="entry name" value="WH-like_DNA-bd_sf"/>
</dbReference>
<feature type="domain" description="Response regulatory" evidence="9">
    <location>
        <begin position="90"/>
        <end position="215"/>
    </location>
</feature>
<evidence type="ECO:0008006" key="11">
    <source>
        <dbReference type="Google" id="ProtNLM"/>
    </source>
</evidence>
<sequence length="324" mass="36201">MRSNILLLSTVNLVVTVSVAICVDFACGLSVRKSYRAGRHFRVFPRIFVSRLTGRSNHALWGEHLLSHKYEGVEDFGKRDDLFFDRSKRWVVVVDDEEAIRKAVGSYLFDQGYQVTACADVDTALKVCLSHFSDESSSLSIPDCIVSDIRMPGKDGLEFLSIIRSEERLIEVPVILLTAKGMTKDRVAGFKAGADAYLPKPFDPEELLSIVDNLIARHRALSGDSVKVDDLKNDLDEIKYLLLERGGGGVGGGWVEATSVFLTPDERDVLVLLCKGSMNREIADELFTSTRRVEQHLTSMFRKTKCSNRTELVRWAVSTGHVEI</sequence>
<feature type="signal peptide" evidence="7">
    <location>
        <begin position="1"/>
        <end position="20"/>
    </location>
</feature>
<proteinExistence type="predicted"/>
<feature type="modified residue" description="4-aspartylphosphate" evidence="6">
    <location>
        <position position="148"/>
    </location>
</feature>
<dbReference type="PANTHER" id="PTHR48111">
    <property type="entry name" value="REGULATOR OF RPOS"/>
    <property type="match status" value="1"/>
</dbReference>
<accession>A0A7S4HJX8</accession>
<keyword evidence="3" id="KW-0805">Transcription regulation</keyword>
<keyword evidence="4" id="KW-0238">DNA-binding</keyword>
<evidence type="ECO:0000259" key="9">
    <source>
        <dbReference type="PROSITE" id="PS50110"/>
    </source>
</evidence>
<evidence type="ECO:0000256" key="7">
    <source>
        <dbReference type="SAM" id="SignalP"/>
    </source>
</evidence>
<dbReference type="SUPFAM" id="SSF52172">
    <property type="entry name" value="CheY-like"/>
    <property type="match status" value="1"/>
</dbReference>